<dbReference type="GO" id="GO:0004553">
    <property type="term" value="F:hydrolase activity, hydrolyzing O-glycosyl compounds"/>
    <property type="evidence" value="ECO:0007669"/>
    <property type="project" value="UniProtKB-ARBA"/>
</dbReference>
<dbReference type="SUPFAM" id="SSF49785">
    <property type="entry name" value="Galactose-binding domain-like"/>
    <property type="match status" value="1"/>
</dbReference>
<protein>
    <submittedName>
        <fullName evidence="1">Uncharacterized protein</fullName>
    </submittedName>
</protein>
<dbReference type="Gene3D" id="2.60.120.260">
    <property type="entry name" value="Galactose-binding domain-like"/>
    <property type="match status" value="1"/>
</dbReference>
<proteinExistence type="predicted"/>
<comment type="caution">
    <text evidence="1">The sequence shown here is derived from an EMBL/GenBank/DDBJ whole genome shotgun (WGS) entry which is preliminary data.</text>
</comment>
<dbReference type="Proteomes" id="UP001642360">
    <property type="component" value="Unassembled WGS sequence"/>
</dbReference>
<sequence length="184" mass="20158">MAEIGKTVLDTGWLAARSTEIDLSGVQLTTTHPPTGPTSPWMEAVVPGTVLATLVKNKVVPDPFYGLENEAIIDIADSGREYYTFWFFTTFQCKLFLSQQQAVPSSSTAIFAQSGIVSTCLLFSNRNFWIIDSSASDHITSLGTTNLSPDISLSSDLKTKRKVDTGHEVGGLYYFDFDSLTWAL</sequence>
<keyword evidence="2" id="KW-1185">Reference proteome</keyword>
<dbReference type="AlphaFoldDB" id="A0ABC8T5J6"/>
<dbReference type="EMBL" id="CAUOFW020004014">
    <property type="protein sequence ID" value="CAK9163376.1"/>
    <property type="molecule type" value="Genomic_DNA"/>
</dbReference>
<dbReference type="PANTHER" id="PTHR43536">
    <property type="entry name" value="MANNOSYLGLYCOPROTEIN ENDO-BETA-MANNOSIDASE"/>
    <property type="match status" value="1"/>
</dbReference>
<gene>
    <name evidence="1" type="ORF">ILEXP_LOCUS32421</name>
</gene>
<dbReference type="InterPro" id="IPR043534">
    <property type="entry name" value="EBDG/EBM"/>
</dbReference>
<name>A0ABC8T5J6_9AQUA</name>
<dbReference type="InterPro" id="IPR008979">
    <property type="entry name" value="Galactose-bd-like_sf"/>
</dbReference>
<dbReference type="PANTHER" id="PTHR43536:SF1">
    <property type="entry name" value="MANNOSYLGLYCOPROTEIN ENDO-BETA-MANNOSIDASE"/>
    <property type="match status" value="1"/>
</dbReference>
<reference evidence="1 2" key="1">
    <citation type="submission" date="2024-02" db="EMBL/GenBank/DDBJ databases">
        <authorList>
            <person name="Vignale AGUSTIN F."/>
            <person name="Sosa J E."/>
            <person name="Modenutti C."/>
        </authorList>
    </citation>
    <scope>NUCLEOTIDE SEQUENCE [LARGE SCALE GENOMIC DNA]</scope>
</reference>
<organism evidence="1 2">
    <name type="scientific">Ilex paraguariensis</name>
    <name type="common">yerba mate</name>
    <dbReference type="NCBI Taxonomy" id="185542"/>
    <lineage>
        <taxon>Eukaryota</taxon>
        <taxon>Viridiplantae</taxon>
        <taxon>Streptophyta</taxon>
        <taxon>Embryophyta</taxon>
        <taxon>Tracheophyta</taxon>
        <taxon>Spermatophyta</taxon>
        <taxon>Magnoliopsida</taxon>
        <taxon>eudicotyledons</taxon>
        <taxon>Gunneridae</taxon>
        <taxon>Pentapetalae</taxon>
        <taxon>asterids</taxon>
        <taxon>campanulids</taxon>
        <taxon>Aquifoliales</taxon>
        <taxon>Aquifoliaceae</taxon>
        <taxon>Ilex</taxon>
    </lineage>
</organism>
<accession>A0ABC8T5J6</accession>
<evidence type="ECO:0000313" key="2">
    <source>
        <dbReference type="Proteomes" id="UP001642360"/>
    </source>
</evidence>
<evidence type="ECO:0000313" key="1">
    <source>
        <dbReference type="EMBL" id="CAK9163376.1"/>
    </source>
</evidence>